<feature type="compositionally biased region" description="Basic and acidic residues" evidence="1">
    <location>
        <begin position="27"/>
        <end position="43"/>
    </location>
</feature>
<dbReference type="EnsemblMetazoa" id="CLYHEMT019106.2">
    <property type="protein sequence ID" value="CLYHEMP019106.2"/>
    <property type="gene ID" value="CLYHEMG019106"/>
</dbReference>
<organism evidence="2 3">
    <name type="scientific">Clytia hemisphaerica</name>
    <dbReference type="NCBI Taxonomy" id="252671"/>
    <lineage>
        <taxon>Eukaryota</taxon>
        <taxon>Metazoa</taxon>
        <taxon>Cnidaria</taxon>
        <taxon>Hydrozoa</taxon>
        <taxon>Hydroidolina</taxon>
        <taxon>Leptothecata</taxon>
        <taxon>Obeliida</taxon>
        <taxon>Clytiidae</taxon>
        <taxon>Clytia</taxon>
    </lineage>
</organism>
<dbReference type="RefSeq" id="XP_066911483.1">
    <property type="nucleotide sequence ID" value="XM_067055382.1"/>
</dbReference>
<feature type="region of interest" description="Disordered" evidence="1">
    <location>
        <begin position="1"/>
        <end position="59"/>
    </location>
</feature>
<evidence type="ECO:0000313" key="3">
    <source>
        <dbReference type="Proteomes" id="UP000594262"/>
    </source>
</evidence>
<proteinExistence type="predicted"/>
<dbReference type="EnsemblMetazoa" id="CLYHEMT019106.1">
    <property type="protein sequence ID" value="CLYHEMP019106.1"/>
    <property type="gene ID" value="CLYHEMG019106"/>
</dbReference>
<reference evidence="2" key="1">
    <citation type="submission" date="2021-01" db="UniProtKB">
        <authorList>
            <consortium name="EnsemblMetazoa"/>
        </authorList>
    </citation>
    <scope>IDENTIFICATION</scope>
</reference>
<sequence>MFNSWSSLTSALSKRTEQRKQHQQALTKKDRSKSQCDARDRKQIIKRKPRTLSNITSHSAPADCKAVSSQTSYKQLGFTPIKIQQQKPEKSSASRFSIFNGGQRARSFSGRSKIDQRNTDCQKLNGQEILHAQVWRQAYTFACR</sequence>
<feature type="compositionally biased region" description="Polar residues" evidence="1">
    <location>
        <begin position="1"/>
        <end position="13"/>
    </location>
</feature>
<keyword evidence="3" id="KW-1185">Reference proteome</keyword>
<name>A0A7M6DP01_9CNID</name>
<dbReference type="AlphaFoldDB" id="A0A7M6DP01"/>
<dbReference type="GeneID" id="136798725"/>
<feature type="region of interest" description="Disordered" evidence="1">
    <location>
        <begin position="83"/>
        <end position="114"/>
    </location>
</feature>
<evidence type="ECO:0000256" key="1">
    <source>
        <dbReference type="SAM" id="MobiDB-lite"/>
    </source>
</evidence>
<accession>A0A7M6DP01</accession>
<protein>
    <submittedName>
        <fullName evidence="2">Uncharacterized protein</fullName>
    </submittedName>
</protein>
<dbReference type="Proteomes" id="UP000594262">
    <property type="component" value="Unplaced"/>
</dbReference>
<evidence type="ECO:0000313" key="2">
    <source>
        <dbReference type="EnsemblMetazoa" id="CLYHEMP019106.1"/>
    </source>
</evidence>